<dbReference type="PANTHER" id="PTHR43833:SF9">
    <property type="entry name" value="POTASSIUM CHANNEL PROTEIN YUGO-RELATED"/>
    <property type="match status" value="1"/>
</dbReference>
<accession>A0A323TGD9</accession>
<dbReference type="Proteomes" id="UP000248214">
    <property type="component" value="Unassembled WGS sequence"/>
</dbReference>
<feature type="transmembrane region" description="Helical" evidence="2">
    <location>
        <begin position="16"/>
        <end position="35"/>
    </location>
</feature>
<dbReference type="Pfam" id="PF06241">
    <property type="entry name" value="Castor_Poll_mid"/>
    <property type="match status" value="1"/>
</dbReference>
<dbReference type="GO" id="GO:0005886">
    <property type="term" value="C:plasma membrane"/>
    <property type="evidence" value="ECO:0007669"/>
    <property type="project" value="UniProtKB-SubCell"/>
</dbReference>
<feature type="transmembrane region" description="Helical" evidence="2">
    <location>
        <begin position="74"/>
        <end position="101"/>
    </location>
</feature>
<reference evidence="4 5" key="1">
    <citation type="submission" date="2017-10" db="EMBL/GenBank/DDBJ databases">
        <title>Bacillus sp. nov., a halophilic bacterium isolated from a Keqin Lake.</title>
        <authorList>
            <person name="Wang H."/>
        </authorList>
    </citation>
    <scope>NUCLEOTIDE SEQUENCE [LARGE SCALE GENOMIC DNA]</scope>
    <source>
        <strain evidence="4 5">KQ-12</strain>
    </source>
</reference>
<keyword evidence="2" id="KW-1133">Transmembrane helix</keyword>
<name>A0A323TGD9_9BACI</name>
<gene>
    <name evidence="4" type="ORF">CR194_12185</name>
</gene>
<dbReference type="GO" id="GO:0006813">
    <property type="term" value="P:potassium ion transport"/>
    <property type="evidence" value="ECO:0007669"/>
    <property type="project" value="InterPro"/>
</dbReference>
<keyword evidence="5" id="KW-1185">Reference proteome</keyword>
<feature type="transmembrane region" description="Helical" evidence="2">
    <location>
        <begin position="42"/>
        <end position="62"/>
    </location>
</feature>
<keyword evidence="2" id="KW-0812">Transmembrane</keyword>
<organism evidence="4 5">
    <name type="scientific">Salipaludibacillus keqinensis</name>
    <dbReference type="NCBI Taxonomy" id="2045207"/>
    <lineage>
        <taxon>Bacteria</taxon>
        <taxon>Bacillati</taxon>
        <taxon>Bacillota</taxon>
        <taxon>Bacilli</taxon>
        <taxon>Bacillales</taxon>
        <taxon>Bacillaceae</taxon>
    </lineage>
</organism>
<feature type="domain" description="RCK N-terminal" evidence="3">
    <location>
        <begin position="115"/>
        <end position="240"/>
    </location>
</feature>
<sequence length="332" mass="37645">MFREALLSEIYGKKMMLIKVVLGIFLFVVMIGFIMHEIEPNVFPDVFSGIWWTVVTISTVGYGDYVPESLLGRVLGMLLILTGIAIFSFFVTNLAASTLVIKEQREKGLGSFKNSGHLLVIGWNERSRMLIRETHRLYPYKEIVLIDETLPKLPHEYKSVRFIKGSPREDEALVRGNIKDAETVVITANLHVEERLADANTILTLISMKGLNPNLYCIAEIITQDQLKNAKRAGADEVIEASFHVSLLLMNASLYHGLTDVIAQMLDHSQKDHLCIHSLPDTLVGKTFADATEKENSREKFLLGVRRRTETILHPADDFFLKEDDELIYVKR</sequence>
<proteinExistence type="predicted"/>
<evidence type="ECO:0000313" key="4">
    <source>
        <dbReference type="EMBL" id="PYZ93888.1"/>
    </source>
</evidence>
<dbReference type="PANTHER" id="PTHR43833">
    <property type="entry name" value="POTASSIUM CHANNEL PROTEIN 2-RELATED-RELATED"/>
    <property type="match status" value="1"/>
</dbReference>
<dbReference type="InterPro" id="IPR003148">
    <property type="entry name" value="RCK_N"/>
</dbReference>
<dbReference type="PROSITE" id="PS51201">
    <property type="entry name" value="RCK_N"/>
    <property type="match status" value="1"/>
</dbReference>
<dbReference type="RefSeq" id="WP_110609919.1">
    <property type="nucleotide sequence ID" value="NZ_PDOD01000002.1"/>
</dbReference>
<protein>
    <submittedName>
        <fullName evidence="4">Ion transporter</fullName>
    </submittedName>
</protein>
<comment type="subcellular location">
    <subcellularLocation>
        <location evidence="1">Cell membrane</location>
        <topology evidence="1">Multi-pass membrane protein</topology>
    </subcellularLocation>
</comment>
<dbReference type="InterPro" id="IPR050721">
    <property type="entry name" value="Trk_Ktr_HKT_K-transport"/>
</dbReference>
<dbReference type="SUPFAM" id="SSF81324">
    <property type="entry name" value="Voltage-gated potassium channels"/>
    <property type="match status" value="1"/>
</dbReference>
<dbReference type="Pfam" id="PF07885">
    <property type="entry name" value="Ion_trans_2"/>
    <property type="match status" value="1"/>
</dbReference>
<dbReference type="AlphaFoldDB" id="A0A323TGD9"/>
<evidence type="ECO:0000256" key="1">
    <source>
        <dbReference type="ARBA" id="ARBA00004651"/>
    </source>
</evidence>
<dbReference type="Gene3D" id="3.40.50.720">
    <property type="entry name" value="NAD(P)-binding Rossmann-like Domain"/>
    <property type="match status" value="1"/>
</dbReference>
<dbReference type="Pfam" id="PF02254">
    <property type="entry name" value="TrkA_N"/>
    <property type="match status" value="1"/>
</dbReference>
<evidence type="ECO:0000256" key="2">
    <source>
        <dbReference type="SAM" id="Phobius"/>
    </source>
</evidence>
<evidence type="ECO:0000259" key="3">
    <source>
        <dbReference type="PROSITE" id="PS51201"/>
    </source>
</evidence>
<dbReference type="EMBL" id="PDOD01000002">
    <property type="protein sequence ID" value="PYZ93888.1"/>
    <property type="molecule type" value="Genomic_DNA"/>
</dbReference>
<dbReference type="InterPro" id="IPR036291">
    <property type="entry name" value="NAD(P)-bd_dom_sf"/>
</dbReference>
<dbReference type="OrthoDB" id="9785285at2"/>
<dbReference type="PRINTS" id="PR00169">
    <property type="entry name" value="KCHANNEL"/>
</dbReference>
<dbReference type="InterPro" id="IPR010420">
    <property type="entry name" value="CASTOR/POLLUX/SYM8_dom"/>
</dbReference>
<evidence type="ECO:0000313" key="5">
    <source>
        <dbReference type="Proteomes" id="UP000248214"/>
    </source>
</evidence>
<comment type="caution">
    <text evidence="4">The sequence shown here is derived from an EMBL/GenBank/DDBJ whole genome shotgun (WGS) entry which is preliminary data.</text>
</comment>
<keyword evidence="2" id="KW-0472">Membrane</keyword>
<dbReference type="SUPFAM" id="SSF51735">
    <property type="entry name" value="NAD(P)-binding Rossmann-fold domains"/>
    <property type="match status" value="1"/>
</dbReference>
<dbReference type="Gene3D" id="1.10.287.70">
    <property type="match status" value="1"/>
</dbReference>
<dbReference type="InterPro" id="IPR013099">
    <property type="entry name" value="K_chnl_dom"/>
</dbReference>